<dbReference type="Proteomes" id="UP001267638">
    <property type="component" value="Unassembled WGS sequence"/>
</dbReference>
<evidence type="ECO:0000313" key="4">
    <source>
        <dbReference type="Proteomes" id="UP001267638"/>
    </source>
</evidence>
<dbReference type="PANTHER" id="PTHR43709:SF3">
    <property type="entry name" value="ISOMERASE YBHH-RELATED"/>
    <property type="match status" value="1"/>
</dbReference>
<evidence type="ECO:0000256" key="2">
    <source>
        <dbReference type="ARBA" id="ARBA00023235"/>
    </source>
</evidence>
<dbReference type="Pfam" id="PF04303">
    <property type="entry name" value="PrpF"/>
    <property type="match status" value="1"/>
</dbReference>
<dbReference type="Gene3D" id="3.10.310.10">
    <property type="entry name" value="Diaminopimelate Epimerase, Chain A, domain 1"/>
    <property type="match status" value="1"/>
</dbReference>
<dbReference type="InterPro" id="IPR007400">
    <property type="entry name" value="PrpF-like"/>
</dbReference>
<evidence type="ECO:0000313" key="3">
    <source>
        <dbReference type="EMBL" id="MDR7156286.1"/>
    </source>
</evidence>
<protein>
    <submittedName>
        <fullName evidence="3">2-methylaconitate cis-trans-isomerase PrpF</fullName>
    </submittedName>
</protein>
<organism evidence="3 4">
    <name type="scientific">Sphingobium xenophagum</name>
    <dbReference type="NCBI Taxonomy" id="121428"/>
    <lineage>
        <taxon>Bacteria</taxon>
        <taxon>Pseudomonadati</taxon>
        <taxon>Pseudomonadota</taxon>
        <taxon>Alphaproteobacteria</taxon>
        <taxon>Sphingomonadales</taxon>
        <taxon>Sphingomonadaceae</taxon>
        <taxon>Sphingobium</taxon>
    </lineage>
</organism>
<sequence length="102" mass="10918">MKKSARDGVDIDYLFLQVFVDQAIVSDAQNCGNILARIGPFAIERGLVAAQQDETRVAIATVQTPGGIVRYDGDARIDGVPGSAAPMRRSACWARSASRRPA</sequence>
<keyword evidence="2" id="KW-0413">Isomerase</keyword>
<comment type="similarity">
    <text evidence="1">Belongs to the PrpF family.</text>
</comment>
<keyword evidence="4" id="KW-1185">Reference proteome</keyword>
<gene>
    <name evidence="3" type="ORF">J2W40_003127</name>
</gene>
<accession>A0ABU1X577</accession>
<evidence type="ECO:0000256" key="1">
    <source>
        <dbReference type="ARBA" id="ARBA00007673"/>
    </source>
</evidence>
<dbReference type="PANTHER" id="PTHR43709">
    <property type="entry name" value="ACONITATE ISOMERASE-RELATED"/>
    <property type="match status" value="1"/>
</dbReference>
<reference evidence="3 4" key="1">
    <citation type="submission" date="2023-07" db="EMBL/GenBank/DDBJ databases">
        <title>Sorghum-associated microbial communities from plants grown in Nebraska, USA.</title>
        <authorList>
            <person name="Schachtman D."/>
        </authorList>
    </citation>
    <scope>NUCLEOTIDE SEQUENCE [LARGE SCALE GENOMIC DNA]</scope>
    <source>
        <strain evidence="3 4">4256</strain>
    </source>
</reference>
<name>A0ABU1X577_SPHXE</name>
<dbReference type="EMBL" id="JAVDWV010000014">
    <property type="protein sequence ID" value="MDR7156286.1"/>
    <property type="molecule type" value="Genomic_DNA"/>
</dbReference>
<proteinExistence type="inferred from homology"/>
<dbReference type="SUPFAM" id="SSF54506">
    <property type="entry name" value="Diaminopimelate epimerase-like"/>
    <property type="match status" value="1"/>
</dbReference>
<comment type="caution">
    <text evidence="3">The sequence shown here is derived from an EMBL/GenBank/DDBJ whole genome shotgun (WGS) entry which is preliminary data.</text>
</comment>